<feature type="transmembrane region" description="Helical" evidence="1">
    <location>
        <begin position="34"/>
        <end position="56"/>
    </location>
</feature>
<sequence length="195" mass="19801">MRQGRVAARAVTEVFAPAPLVIGLPLVVGATTNGWAGVAWGAVASGLCGGIPAVVIRAGVRSGRFSDRHIGDRKQRPWLIGVIVALVVLTLLLLAALGAPRVMVAAVAAMLATLAIVGPVTHWWKISFHTAVASGSVVFLAHIWPALPVYLVGGLLVAVIAWGRVRLGDHTAAQAVAGAAAGAAATWGTLAALVP</sequence>
<evidence type="ECO:0000256" key="1">
    <source>
        <dbReference type="SAM" id="Phobius"/>
    </source>
</evidence>
<reference evidence="2 3" key="1">
    <citation type="submission" date="2024-10" db="EMBL/GenBank/DDBJ databases">
        <title>The Natural Products Discovery Center: Release of the First 8490 Sequenced Strains for Exploring Actinobacteria Biosynthetic Diversity.</title>
        <authorList>
            <person name="Kalkreuter E."/>
            <person name="Kautsar S.A."/>
            <person name="Yang D."/>
            <person name="Bader C.D."/>
            <person name="Teijaro C.N."/>
            <person name="Fluegel L."/>
            <person name="Davis C.M."/>
            <person name="Simpson J.R."/>
            <person name="Lauterbach L."/>
            <person name="Steele A.D."/>
            <person name="Gui C."/>
            <person name="Meng S."/>
            <person name="Li G."/>
            <person name="Viehrig K."/>
            <person name="Ye F."/>
            <person name="Su P."/>
            <person name="Kiefer A.F."/>
            <person name="Nichols A."/>
            <person name="Cepeda A.J."/>
            <person name="Yan W."/>
            <person name="Fan B."/>
            <person name="Jiang Y."/>
            <person name="Adhikari A."/>
            <person name="Zheng C.-J."/>
            <person name="Schuster L."/>
            <person name="Cowan T.M."/>
            <person name="Smanski M.J."/>
            <person name="Chevrette M.G."/>
            <person name="De Carvalho L.P.S."/>
            <person name="Shen B."/>
        </authorList>
    </citation>
    <scope>NUCLEOTIDE SEQUENCE [LARGE SCALE GENOMIC DNA]</scope>
    <source>
        <strain evidence="2 3">NPDC001281</strain>
    </source>
</reference>
<keyword evidence="1" id="KW-1133">Transmembrane helix</keyword>
<keyword evidence="1" id="KW-0812">Transmembrane</keyword>
<keyword evidence="1" id="KW-0472">Membrane</keyword>
<dbReference type="Proteomes" id="UP001602119">
    <property type="component" value="Unassembled WGS sequence"/>
</dbReference>
<name>A0ABW6VMN2_MICFU</name>
<feature type="transmembrane region" description="Helical" evidence="1">
    <location>
        <begin position="175"/>
        <end position="194"/>
    </location>
</feature>
<protein>
    <recommendedName>
        <fullName evidence="4">Phosphatase PAP2 family protein</fullName>
    </recommendedName>
</protein>
<feature type="transmembrane region" description="Helical" evidence="1">
    <location>
        <begin position="103"/>
        <end position="124"/>
    </location>
</feature>
<feature type="transmembrane region" description="Helical" evidence="1">
    <location>
        <begin position="77"/>
        <end position="97"/>
    </location>
</feature>
<accession>A0ABW6VMN2</accession>
<evidence type="ECO:0008006" key="4">
    <source>
        <dbReference type="Google" id="ProtNLM"/>
    </source>
</evidence>
<evidence type="ECO:0000313" key="3">
    <source>
        <dbReference type="Proteomes" id="UP001602119"/>
    </source>
</evidence>
<proteinExistence type="predicted"/>
<gene>
    <name evidence="2" type="ORF">ACFY05_40040</name>
</gene>
<dbReference type="RefSeq" id="WP_387347696.1">
    <property type="nucleotide sequence ID" value="NZ_JBIAXI010000041.1"/>
</dbReference>
<dbReference type="EMBL" id="JBIAXI010000041">
    <property type="protein sequence ID" value="MFF4779034.1"/>
    <property type="molecule type" value="Genomic_DNA"/>
</dbReference>
<feature type="transmembrane region" description="Helical" evidence="1">
    <location>
        <begin position="136"/>
        <end position="163"/>
    </location>
</feature>
<comment type="caution">
    <text evidence="2">The sequence shown here is derived from an EMBL/GenBank/DDBJ whole genome shotgun (WGS) entry which is preliminary data.</text>
</comment>
<keyword evidence="3" id="KW-1185">Reference proteome</keyword>
<evidence type="ECO:0000313" key="2">
    <source>
        <dbReference type="EMBL" id="MFF4779034.1"/>
    </source>
</evidence>
<feature type="transmembrane region" description="Helical" evidence="1">
    <location>
        <begin position="7"/>
        <end position="28"/>
    </location>
</feature>
<organism evidence="2 3">
    <name type="scientific">Microtetraspora fusca</name>
    <dbReference type="NCBI Taxonomy" id="1997"/>
    <lineage>
        <taxon>Bacteria</taxon>
        <taxon>Bacillati</taxon>
        <taxon>Actinomycetota</taxon>
        <taxon>Actinomycetes</taxon>
        <taxon>Streptosporangiales</taxon>
        <taxon>Streptosporangiaceae</taxon>
        <taxon>Microtetraspora</taxon>
    </lineage>
</organism>